<feature type="region of interest" description="Disordered" evidence="1">
    <location>
        <begin position="19"/>
        <end position="55"/>
    </location>
</feature>
<comment type="caution">
    <text evidence="2">The sequence shown here is derived from an EMBL/GenBank/DDBJ whole genome shotgun (WGS) entry which is preliminary data.</text>
</comment>
<name>A0A6L3ZJJ0_9FLAO</name>
<evidence type="ECO:0000256" key="1">
    <source>
        <dbReference type="SAM" id="MobiDB-lite"/>
    </source>
</evidence>
<reference evidence="2 3" key="1">
    <citation type="submission" date="2019-10" db="EMBL/GenBank/DDBJ databases">
        <title>Genome sequence of Phaeocystidibacter marisrubri JCM30614 (type strain).</title>
        <authorList>
            <person name="Bowman J.P."/>
        </authorList>
    </citation>
    <scope>NUCLEOTIDE SEQUENCE [LARGE SCALE GENOMIC DNA]</scope>
    <source>
        <strain evidence="2 3">JCM 30614</strain>
    </source>
</reference>
<organism evidence="2 3">
    <name type="scientific">Phaeocystidibacter marisrubri</name>
    <dbReference type="NCBI Taxonomy" id="1577780"/>
    <lineage>
        <taxon>Bacteria</taxon>
        <taxon>Pseudomonadati</taxon>
        <taxon>Bacteroidota</taxon>
        <taxon>Flavobacteriia</taxon>
        <taxon>Flavobacteriales</taxon>
        <taxon>Phaeocystidibacteraceae</taxon>
        <taxon>Phaeocystidibacter</taxon>
    </lineage>
</organism>
<evidence type="ECO:0000313" key="3">
    <source>
        <dbReference type="Proteomes" id="UP000484164"/>
    </source>
</evidence>
<protein>
    <submittedName>
        <fullName evidence="2">Uncharacterized protein</fullName>
    </submittedName>
</protein>
<evidence type="ECO:0000313" key="2">
    <source>
        <dbReference type="EMBL" id="KAB2818051.1"/>
    </source>
</evidence>
<dbReference type="PROSITE" id="PS51257">
    <property type="entry name" value="PROKAR_LIPOPROTEIN"/>
    <property type="match status" value="1"/>
</dbReference>
<dbReference type="RefSeq" id="WP_151692739.1">
    <property type="nucleotide sequence ID" value="NZ_BMGX01000002.1"/>
</dbReference>
<dbReference type="Proteomes" id="UP000484164">
    <property type="component" value="Unassembled WGS sequence"/>
</dbReference>
<accession>A0A6L3ZJJ0</accession>
<dbReference type="EMBL" id="WBVQ01000001">
    <property type="protein sequence ID" value="KAB2818051.1"/>
    <property type="molecule type" value="Genomic_DNA"/>
</dbReference>
<keyword evidence="3" id="KW-1185">Reference proteome</keyword>
<sequence length="334" mass="37792">MKHIASFFLALTLVACSSSPEEPATTSSAPAKSSTTEASTDPKTKVKTQGDVTSEEREVDSTALDFLITLSDNEGKLPQFWKERILSKNSELAYFLTGDFNVNRAWYCRDEVFTTVLDYHTNVSMDQLLVTFYKGDIVDMMTITQSSDCDGELCHSETHNWLDDNLVEVTETDDFPGGRHTESKRQFEIMKNGDIIVPIRHIDVSTGSEVSFLEGFEVGKSIRYKDEGGIATTRLMRTGATDIAFEINTKEEYSSGHAELEAGSQPREMETPLGPVQMYVFKVMAEEYTLPCFHYIYIPSESNEGLPDQEWMLWKLEAECTNFQLIDNQTSWKY</sequence>
<feature type="compositionally biased region" description="Low complexity" evidence="1">
    <location>
        <begin position="19"/>
        <end position="39"/>
    </location>
</feature>
<proteinExistence type="predicted"/>
<dbReference type="AlphaFoldDB" id="A0A6L3ZJJ0"/>
<gene>
    <name evidence="2" type="ORF">F8C82_06520</name>
</gene>